<dbReference type="EMBL" id="LPWD01000049">
    <property type="protein sequence ID" value="ODS03797.1"/>
    <property type="molecule type" value="Genomic_DNA"/>
</dbReference>
<organism evidence="8 9">
    <name type="scientific">Methyloceanibacter marginalis</name>
    <dbReference type="NCBI Taxonomy" id="1774971"/>
    <lineage>
        <taxon>Bacteria</taxon>
        <taxon>Pseudomonadati</taxon>
        <taxon>Pseudomonadota</taxon>
        <taxon>Alphaproteobacteria</taxon>
        <taxon>Hyphomicrobiales</taxon>
        <taxon>Hyphomicrobiaceae</taxon>
        <taxon>Methyloceanibacter</taxon>
    </lineage>
</organism>
<dbReference type="SUPFAM" id="SSF47384">
    <property type="entry name" value="Homodimeric domain of signal transducing histidine kinase"/>
    <property type="match status" value="1"/>
</dbReference>
<dbReference type="CDD" id="cd00082">
    <property type="entry name" value="HisKA"/>
    <property type="match status" value="1"/>
</dbReference>
<dbReference type="InterPro" id="IPR003594">
    <property type="entry name" value="HATPase_dom"/>
</dbReference>
<dbReference type="PROSITE" id="PS50109">
    <property type="entry name" value="HIS_KIN"/>
    <property type="match status" value="1"/>
</dbReference>
<dbReference type="SUPFAM" id="SSF52172">
    <property type="entry name" value="CheY-like"/>
    <property type="match status" value="1"/>
</dbReference>
<dbReference type="InterPro" id="IPR001789">
    <property type="entry name" value="Sig_transdc_resp-reg_receiver"/>
</dbReference>
<evidence type="ECO:0000256" key="3">
    <source>
        <dbReference type="ARBA" id="ARBA00022553"/>
    </source>
</evidence>
<evidence type="ECO:0000313" key="8">
    <source>
        <dbReference type="EMBL" id="ODS03797.1"/>
    </source>
</evidence>
<dbReference type="SUPFAM" id="SSF55874">
    <property type="entry name" value="ATPase domain of HSP90 chaperone/DNA topoisomerase II/histidine kinase"/>
    <property type="match status" value="1"/>
</dbReference>
<sequence length="630" mass="69008">MPHRLLKANRLLRNSRTIIVVGLGLVAAAVIAVAVLVVRSSEADFWLAHTIKVQQAGEALLSEVQLAEGAKRGYLLTRDSDYLIEFNQSTATIPRLFVELGDLVADNSEQGARLDKLGPLVDAKLAEMDDTLALDQRGDRADAIATIQSAHAEGLSKSIRDELFTFLNAERSLLNQRQEMASNLRRWLAASAWPSRRWCSPPFSPSATRHAVADLIARTQELEEESLRRQEAEDSLRQVQKMEAVGQLSGGIAHDFNNLLTIIMGNLDTLKRRITDAKKDKTSKTIVAKLEKPVDAAMYGARSAAQLTQRLLAFSRRQALDPVRVDMNRLVTDMTDLLKRSIGEQISVETVLGAGLWPAFIDPNQLENALLNLALNARAAMPEGGCLTIETANTYLDDAYTRRFGDIEPGQYVVLCVTDTGTGIPANIIEHVFDPFFSTKPAGEGSGLGLSMVHGFVKQSGGHVRIYSEEGHGTTVKLYLPRMSAAEEQNAVPAAKAEAQTPPPRAGSQETILLVEDNDGVREYAATVLHGLGYAVLEASDTVAAIELLATKPPIDLLFTDVVLPGGLNGRTLADEVRRKYRDLPVLFTTGYTRNAIVHQGRLDRDVDLLNKPYTAQDLARKIRELLDRA</sequence>
<feature type="transmembrane region" description="Helical" evidence="5">
    <location>
        <begin position="20"/>
        <end position="38"/>
    </location>
</feature>
<gene>
    <name evidence="8" type="ORF">AUC71_07630</name>
</gene>
<dbReference type="PRINTS" id="PR00344">
    <property type="entry name" value="BCTRLSENSOR"/>
</dbReference>
<dbReference type="PROSITE" id="PS50110">
    <property type="entry name" value="RESPONSE_REGULATORY"/>
    <property type="match status" value="1"/>
</dbReference>
<dbReference type="SMART" id="SM00387">
    <property type="entry name" value="HATPase_c"/>
    <property type="match status" value="1"/>
</dbReference>
<dbReference type="Gene3D" id="3.40.50.2300">
    <property type="match status" value="1"/>
</dbReference>
<evidence type="ECO:0000259" key="7">
    <source>
        <dbReference type="PROSITE" id="PS50110"/>
    </source>
</evidence>
<evidence type="ECO:0000259" key="6">
    <source>
        <dbReference type="PROSITE" id="PS50109"/>
    </source>
</evidence>
<proteinExistence type="predicted"/>
<dbReference type="SMART" id="SM00448">
    <property type="entry name" value="REC"/>
    <property type="match status" value="1"/>
</dbReference>
<dbReference type="Gene3D" id="1.10.287.130">
    <property type="match status" value="1"/>
</dbReference>
<evidence type="ECO:0000313" key="9">
    <source>
        <dbReference type="Proteomes" id="UP000095042"/>
    </source>
</evidence>
<dbReference type="PANTHER" id="PTHR43065:SF49">
    <property type="entry name" value="HISTIDINE KINASE"/>
    <property type="match status" value="1"/>
</dbReference>
<evidence type="ECO:0000256" key="2">
    <source>
        <dbReference type="ARBA" id="ARBA00012438"/>
    </source>
</evidence>
<dbReference type="CDD" id="cd19410">
    <property type="entry name" value="HK9-like_sensor"/>
    <property type="match status" value="1"/>
</dbReference>
<dbReference type="InterPro" id="IPR036890">
    <property type="entry name" value="HATPase_C_sf"/>
</dbReference>
<comment type="catalytic activity">
    <reaction evidence="1">
        <text>ATP + protein L-histidine = ADP + protein N-phospho-L-histidine.</text>
        <dbReference type="EC" id="2.7.13.3"/>
    </reaction>
</comment>
<dbReference type="AlphaFoldDB" id="A0A1E3WFJ2"/>
<keyword evidence="5" id="KW-1133">Transmembrane helix</keyword>
<dbReference type="InterPro" id="IPR036097">
    <property type="entry name" value="HisK_dim/P_sf"/>
</dbReference>
<dbReference type="EC" id="2.7.13.3" evidence="2"/>
<keyword evidence="9" id="KW-1185">Reference proteome</keyword>
<dbReference type="Gene3D" id="3.30.565.10">
    <property type="entry name" value="Histidine kinase-like ATPase, C-terminal domain"/>
    <property type="match status" value="1"/>
</dbReference>
<dbReference type="InterPro" id="IPR004358">
    <property type="entry name" value="Sig_transdc_His_kin-like_C"/>
</dbReference>
<dbReference type="SMART" id="SM00388">
    <property type="entry name" value="HisKA"/>
    <property type="match status" value="1"/>
</dbReference>
<comment type="caution">
    <text evidence="8">The sequence shown here is derived from an EMBL/GenBank/DDBJ whole genome shotgun (WGS) entry which is preliminary data.</text>
</comment>
<dbReference type="Proteomes" id="UP000095042">
    <property type="component" value="Unassembled WGS sequence"/>
</dbReference>
<keyword evidence="3 4" id="KW-0597">Phosphoprotein</keyword>
<evidence type="ECO:0000256" key="4">
    <source>
        <dbReference type="PROSITE-ProRule" id="PRU00169"/>
    </source>
</evidence>
<dbReference type="PANTHER" id="PTHR43065">
    <property type="entry name" value="SENSOR HISTIDINE KINASE"/>
    <property type="match status" value="1"/>
</dbReference>
<dbReference type="RefSeq" id="WP_083238012.1">
    <property type="nucleotide sequence ID" value="NZ_LPWD01000049.1"/>
</dbReference>
<name>A0A1E3WFJ2_9HYPH</name>
<dbReference type="CDD" id="cd18161">
    <property type="entry name" value="REC_hyHK_blue-like"/>
    <property type="match status" value="1"/>
</dbReference>
<keyword evidence="5" id="KW-0472">Membrane</keyword>
<dbReference type="InterPro" id="IPR005467">
    <property type="entry name" value="His_kinase_dom"/>
</dbReference>
<dbReference type="Pfam" id="PF02518">
    <property type="entry name" value="HATPase_c"/>
    <property type="match status" value="1"/>
</dbReference>
<dbReference type="InterPro" id="IPR003661">
    <property type="entry name" value="HisK_dim/P_dom"/>
</dbReference>
<reference evidence="8 9" key="1">
    <citation type="journal article" date="2016" name="Environ. Microbiol.">
        <title>New Methyloceanibacter diversity from North Sea sediments includes methanotroph containing solely the soluble methane monooxygenase.</title>
        <authorList>
            <person name="Vekeman B."/>
            <person name="Kerckhof F.M."/>
            <person name="Cremers G."/>
            <person name="de Vos P."/>
            <person name="Vandamme P."/>
            <person name="Boon N."/>
            <person name="Op den Camp H.J."/>
            <person name="Heylen K."/>
        </authorList>
    </citation>
    <scope>NUCLEOTIDE SEQUENCE [LARGE SCALE GENOMIC DNA]</scope>
    <source>
        <strain evidence="8 9">R-67177</strain>
    </source>
</reference>
<accession>A0A1E3WFJ2</accession>
<keyword evidence="5" id="KW-0812">Transmembrane</keyword>
<feature type="domain" description="Response regulatory" evidence="7">
    <location>
        <begin position="511"/>
        <end position="627"/>
    </location>
</feature>
<dbReference type="InterPro" id="IPR007891">
    <property type="entry name" value="CHASE3"/>
</dbReference>
<evidence type="ECO:0000256" key="5">
    <source>
        <dbReference type="SAM" id="Phobius"/>
    </source>
</evidence>
<dbReference type="InterPro" id="IPR011006">
    <property type="entry name" value="CheY-like_superfamily"/>
</dbReference>
<evidence type="ECO:0000256" key="1">
    <source>
        <dbReference type="ARBA" id="ARBA00000085"/>
    </source>
</evidence>
<protein>
    <recommendedName>
        <fullName evidence="2">histidine kinase</fullName>
        <ecNumber evidence="2">2.7.13.3</ecNumber>
    </recommendedName>
</protein>
<dbReference type="OrthoDB" id="9796100at2"/>
<feature type="domain" description="Histidine kinase" evidence="6">
    <location>
        <begin position="251"/>
        <end position="484"/>
    </location>
</feature>
<dbReference type="GO" id="GO:0000155">
    <property type="term" value="F:phosphorelay sensor kinase activity"/>
    <property type="evidence" value="ECO:0007669"/>
    <property type="project" value="InterPro"/>
</dbReference>
<dbReference type="Pfam" id="PF05227">
    <property type="entry name" value="CHASE3"/>
    <property type="match status" value="1"/>
</dbReference>
<dbReference type="Pfam" id="PF00072">
    <property type="entry name" value="Response_reg"/>
    <property type="match status" value="1"/>
</dbReference>
<feature type="modified residue" description="4-aspartylphosphate" evidence="4">
    <location>
        <position position="561"/>
    </location>
</feature>